<dbReference type="Gene3D" id="3.30.450.20">
    <property type="entry name" value="PAS domain"/>
    <property type="match status" value="1"/>
</dbReference>
<dbReference type="CDD" id="cd17534">
    <property type="entry name" value="REC_DC-like"/>
    <property type="match status" value="1"/>
</dbReference>
<feature type="modified residue" description="4-aspartylphosphate" evidence="2">
    <location>
        <position position="54"/>
    </location>
</feature>
<dbReference type="RefSeq" id="WP_229642842.1">
    <property type="nucleotide sequence ID" value="NZ_JADWDC010000109.1"/>
</dbReference>
<feature type="domain" description="PAS" evidence="4">
    <location>
        <begin position="131"/>
        <end position="204"/>
    </location>
</feature>
<dbReference type="PROSITE" id="PS50112">
    <property type="entry name" value="PAS"/>
    <property type="match status" value="1"/>
</dbReference>
<dbReference type="InterPro" id="IPR035965">
    <property type="entry name" value="PAS-like_dom_sf"/>
</dbReference>
<sequence length="225" mass="25171">MLTTILIVEDESIVAQDLQGILEDLGYSAPEIADCGKLAIEKAARLNPSLILMDIRLIGAMDGIDAAEIIQGDYDIPVVYLTAHSDANTLTRAKHSCPYGYILKPFQEKELYTTIEIALYKHQMQKQLKQRANWLGAILESIGDGVITTDIENNITFINCTAENITGWSFTEAIGKKLPEVLRLIYEKDRQAVNIPVQQIRQAGETITLLEQIVLIKKKRTRTTN</sequence>
<feature type="domain" description="Response regulatory" evidence="3">
    <location>
        <begin position="4"/>
        <end position="119"/>
    </location>
</feature>
<dbReference type="EMBL" id="JADWDC010000109">
    <property type="protein sequence ID" value="MCC0179742.1"/>
    <property type="molecule type" value="Genomic_DNA"/>
</dbReference>
<dbReference type="Pfam" id="PF00072">
    <property type="entry name" value="Response_reg"/>
    <property type="match status" value="1"/>
</dbReference>
<dbReference type="SUPFAM" id="SSF52172">
    <property type="entry name" value="CheY-like"/>
    <property type="match status" value="1"/>
</dbReference>
<evidence type="ECO:0000313" key="6">
    <source>
        <dbReference type="Proteomes" id="UP000729733"/>
    </source>
</evidence>
<reference evidence="5" key="1">
    <citation type="journal article" date="2021" name="Antonie Van Leeuwenhoek">
        <title>Draft genome and description of Waterburya agarophytonicola gen. nov. sp. nov. (Pleurocapsales, Cyanobacteria): a seaweed symbiont.</title>
        <authorList>
            <person name="Bonthond G."/>
            <person name="Shalygin S."/>
            <person name="Bayer T."/>
            <person name="Weinberger F."/>
        </authorList>
    </citation>
    <scope>NUCLEOTIDE SEQUENCE</scope>
    <source>
        <strain evidence="5">KI4</strain>
    </source>
</reference>
<dbReference type="Pfam" id="PF00989">
    <property type="entry name" value="PAS"/>
    <property type="match status" value="1"/>
</dbReference>
<organism evidence="5 6">
    <name type="scientific">Waterburya agarophytonicola KI4</name>
    <dbReference type="NCBI Taxonomy" id="2874699"/>
    <lineage>
        <taxon>Bacteria</taxon>
        <taxon>Bacillati</taxon>
        <taxon>Cyanobacteriota</taxon>
        <taxon>Cyanophyceae</taxon>
        <taxon>Pleurocapsales</taxon>
        <taxon>Hyellaceae</taxon>
        <taxon>Waterburya</taxon>
        <taxon>Waterburya agarophytonicola</taxon>
    </lineage>
</organism>
<dbReference type="Gene3D" id="3.40.50.2300">
    <property type="match status" value="1"/>
</dbReference>
<protein>
    <submittedName>
        <fullName evidence="5">Response regulator</fullName>
    </submittedName>
</protein>
<dbReference type="CDD" id="cd00130">
    <property type="entry name" value="PAS"/>
    <property type="match status" value="1"/>
</dbReference>
<evidence type="ECO:0000259" key="4">
    <source>
        <dbReference type="PROSITE" id="PS50112"/>
    </source>
</evidence>
<accession>A0A964FIB7</accession>
<evidence type="ECO:0000256" key="2">
    <source>
        <dbReference type="PROSITE-ProRule" id="PRU00169"/>
    </source>
</evidence>
<dbReference type="SMART" id="SM00091">
    <property type="entry name" value="PAS"/>
    <property type="match status" value="1"/>
</dbReference>
<dbReference type="NCBIfam" id="TIGR00229">
    <property type="entry name" value="sensory_box"/>
    <property type="match status" value="1"/>
</dbReference>
<dbReference type="InterPro" id="IPR013767">
    <property type="entry name" value="PAS_fold"/>
</dbReference>
<dbReference type="GO" id="GO:0000160">
    <property type="term" value="P:phosphorelay signal transduction system"/>
    <property type="evidence" value="ECO:0007669"/>
    <property type="project" value="InterPro"/>
</dbReference>
<dbReference type="PANTHER" id="PTHR44591">
    <property type="entry name" value="STRESS RESPONSE REGULATOR PROTEIN 1"/>
    <property type="match status" value="1"/>
</dbReference>
<evidence type="ECO:0000256" key="1">
    <source>
        <dbReference type="ARBA" id="ARBA00022553"/>
    </source>
</evidence>
<proteinExistence type="predicted"/>
<dbReference type="GO" id="GO:0006355">
    <property type="term" value="P:regulation of DNA-templated transcription"/>
    <property type="evidence" value="ECO:0007669"/>
    <property type="project" value="InterPro"/>
</dbReference>
<dbReference type="PANTHER" id="PTHR44591:SF3">
    <property type="entry name" value="RESPONSE REGULATORY DOMAIN-CONTAINING PROTEIN"/>
    <property type="match status" value="1"/>
</dbReference>
<evidence type="ECO:0000313" key="5">
    <source>
        <dbReference type="EMBL" id="MCC0179742.1"/>
    </source>
</evidence>
<gene>
    <name evidence="5" type="ORF">I4641_22630</name>
</gene>
<name>A0A964FIB7_9CYAN</name>
<dbReference type="InterPro" id="IPR050595">
    <property type="entry name" value="Bact_response_regulator"/>
</dbReference>
<dbReference type="SUPFAM" id="SSF55785">
    <property type="entry name" value="PYP-like sensor domain (PAS domain)"/>
    <property type="match status" value="1"/>
</dbReference>
<dbReference type="SMART" id="SM00448">
    <property type="entry name" value="REC"/>
    <property type="match status" value="1"/>
</dbReference>
<dbReference type="PROSITE" id="PS50110">
    <property type="entry name" value="RESPONSE_REGULATORY"/>
    <property type="match status" value="1"/>
</dbReference>
<keyword evidence="1 2" id="KW-0597">Phosphoprotein</keyword>
<keyword evidence="6" id="KW-1185">Reference proteome</keyword>
<dbReference type="InterPro" id="IPR001789">
    <property type="entry name" value="Sig_transdc_resp-reg_receiver"/>
</dbReference>
<evidence type="ECO:0000259" key="3">
    <source>
        <dbReference type="PROSITE" id="PS50110"/>
    </source>
</evidence>
<dbReference type="Proteomes" id="UP000729733">
    <property type="component" value="Unassembled WGS sequence"/>
</dbReference>
<dbReference type="InterPro" id="IPR000014">
    <property type="entry name" value="PAS"/>
</dbReference>
<dbReference type="InterPro" id="IPR011006">
    <property type="entry name" value="CheY-like_superfamily"/>
</dbReference>
<dbReference type="AlphaFoldDB" id="A0A964FIB7"/>
<comment type="caution">
    <text evidence="5">The sequence shown here is derived from an EMBL/GenBank/DDBJ whole genome shotgun (WGS) entry which is preliminary data.</text>
</comment>